<feature type="binding site" evidence="6">
    <location>
        <position position="90"/>
    </location>
    <ligand>
        <name>S-adenosyl-L-methionine</name>
        <dbReference type="ChEBI" id="CHEBI:59789"/>
    </ligand>
</feature>
<dbReference type="Gene3D" id="3.40.50.150">
    <property type="entry name" value="Vaccinia Virus protein VP39"/>
    <property type="match status" value="1"/>
</dbReference>
<feature type="binding site" evidence="6">
    <location>
        <begin position="229"/>
        <end position="230"/>
    </location>
    <ligand>
        <name>S-adenosyl-L-methionine</name>
        <dbReference type="ChEBI" id="CHEBI:59789"/>
    </ligand>
</feature>
<evidence type="ECO:0000256" key="5">
    <source>
        <dbReference type="PIRNR" id="PIRNR000410"/>
    </source>
</evidence>
<dbReference type="InterPro" id="IPR022641">
    <property type="entry name" value="CheR_N"/>
</dbReference>
<evidence type="ECO:0000259" key="7">
    <source>
        <dbReference type="PROSITE" id="PS50123"/>
    </source>
</evidence>
<keyword evidence="3 5" id="KW-0808">Transferase</keyword>
<dbReference type="GO" id="GO:0032259">
    <property type="term" value="P:methylation"/>
    <property type="evidence" value="ECO:0007669"/>
    <property type="project" value="UniProtKB-KW"/>
</dbReference>
<feature type="binding site" evidence="6">
    <location>
        <position position="128"/>
    </location>
    <ligand>
        <name>S-adenosyl-L-methionine</name>
        <dbReference type="ChEBI" id="CHEBI:59789"/>
    </ligand>
</feature>
<evidence type="ECO:0000256" key="1">
    <source>
        <dbReference type="ARBA" id="ARBA00001541"/>
    </source>
</evidence>
<dbReference type="Proteomes" id="UP000886339">
    <property type="component" value="Unassembled WGS sequence"/>
</dbReference>
<dbReference type="PRINTS" id="PR00996">
    <property type="entry name" value="CHERMTFRASE"/>
</dbReference>
<reference evidence="8" key="1">
    <citation type="journal article" date="2020" name="mSystems">
        <title>Genome- and Community-Level Interaction Insights into Carbon Utilization and Element Cycling Functions of Hydrothermarchaeota in Hydrothermal Sediment.</title>
        <authorList>
            <person name="Zhou Z."/>
            <person name="Liu Y."/>
            <person name="Xu W."/>
            <person name="Pan J."/>
            <person name="Luo Z.H."/>
            <person name="Li M."/>
        </authorList>
    </citation>
    <scope>NUCLEOTIDE SEQUENCE [LARGE SCALE GENOMIC DNA]</scope>
    <source>
        <strain evidence="8">HyVt-458</strain>
    </source>
</reference>
<evidence type="ECO:0000256" key="2">
    <source>
        <dbReference type="ARBA" id="ARBA00022603"/>
    </source>
</evidence>
<dbReference type="PANTHER" id="PTHR24422">
    <property type="entry name" value="CHEMOTAXIS PROTEIN METHYLTRANSFERASE"/>
    <property type="match status" value="1"/>
</dbReference>
<name>A0A831WDY0_9GAMM</name>
<organism evidence="8">
    <name type="scientific">Thiolapillus brandeum</name>
    <dbReference type="NCBI Taxonomy" id="1076588"/>
    <lineage>
        <taxon>Bacteria</taxon>
        <taxon>Pseudomonadati</taxon>
        <taxon>Pseudomonadota</taxon>
        <taxon>Gammaproteobacteria</taxon>
        <taxon>Chromatiales</taxon>
        <taxon>Sedimenticolaceae</taxon>
        <taxon>Thiolapillus</taxon>
    </lineage>
</organism>
<evidence type="ECO:0000313" key="8">
    <source>
        <dbReference type="EMBL" id="HEC07654.1"/>
    </source>
</evidence>
<dbReference type="InterPro" id="IPR026024">
    <property type="entry name" value="Chemotaxis_MeTrfase_CheR"/>
</dbReference>
<proteinExistence type="predicted"/>
<dbReference type="SUPFAM" id="SSF47757">
    <property type="entry name" value="Chemotaxis receptor methyltransferase CheR, N-terminal domain"/>
    <property type="match status" value="1"/>
</dbReference>
<feature type="binding site" evidence="6">
    <location>
        <position position="84"/>
    </location>
    <ligand>
        <name>S-adenosyl-L-methionine</name>
        <dbReference type="ChEBI" id="CHEBI:59789"/>
    </ligand>
</feature>
<gene>
    <name evidence="8" type="ORF">ENJ12_12425</name>
</gene>
<keyword evidence="2 5" id="KW-0489">Methyltransferase</keyword>
<dbReference type="PANTHER" id="PTHR24422:SF19">
    <property type="entry name" value="CHEMOTAXIS PROTEIN METHYLTRANSFERASE"/>
    <property type="match status" value="1"/>
</dbReference>
<comment type="catalytic activity">
    <reaction evidence="1 5">
        <text>L-glutamyl-[protein] + S-adenosyl-L-methionine = [protein]-L-glutamate 5-O-methyl ester + S-adenosyl-L-homocysteine</text>
        <dbReference type="Rhea" id="RHEA:24452"/>
        <dbReference type="Rhea" id="RHEA-COMP:10208"/>
        <dbReference type="Rhea" id="RHEA-COMP:10311"/>
        <dbReference type="ChEBI" id="CHEBI:29973"/>
        <dbReference type="ChEBI" id="CHEBI:57856"/>
        <dbReference type="ChEBI" id="CHEBI:59789"/>
        <dbReference type="ChEBI" id="CHEBI:82795"/>
        <dbReference type="EC" id="2.1.1.80"/>
    </reaction>
</comment>
<dbReference type="InterPro" id="IPR036804">
    <property type="entry name" value="CheR_N_sf"/>
</dbReference>
<feature type="binding site" evidence="6">
    <location>
        <begin position="212"/>
        <end position="213"/>
    </location>
    <ligand>
        <name>S-adenosyl-L-methionine</name>
        <dbReference type="ChEBI" id="CHEBI:59789"/>
    </ligand>
</feature>
<dbReference type="InterPro" id="IPR050903">
    <property type="entry name" value="Bact_Chemotaxis_MeTrfase"/>
</dbReference>
<comment type="function">
    <text evidence="5">Methylation of the membrane-bound methyl-accepting chemotaxis proteins (MCP) to form gamma-glutamyl methyl ester residues in MCP.</text>
</comment>
<feature type="domain" description="CheR-type methyltransferase" evidence="7">
    <location>
        <begin position="8"/>
        <end position="284"/>
    </location>
</feature>
<dbReference type="Pfam" id="PF01739">
    <property type="entry name" value="CheR"/>
    <property type="match status" value="1"/>
</dbReference>
<dbReference type="EMBL" id="DRLF01000426">
    <property type="protein sequence ID" value="HEC07654.1"/>
    <property type="molecule type" value="Genomic_DNA"/>
</dbReference>
<dbReference type="SUPFAM" id="SSF53335">
    <property type="entry name" value="S-adenosyl-L-methionine-dependent methyltransferases"/>
    <property type="match status" value="1"/>
</dbReference>
<evidence type="ECO:0000256" key="3">
    <source>
        <dbReference type="ARBA" id="ARBA00022679"/>
    </source>
</evidence>
<dbReference type="InterPro" id="IPR022642">
    <property type="entry name" value="CheR_C"/>
</dbReference>
<dbReference type="Pfam" id="PF03705">
    <property type="entry name" value="CheR_N"/>
    <property type="match status" value="1"/>
</dbReference>
<feature type="binding site" evidence="6">
    <location>
        <position position="86"/>
    </location>
    <ligand>
        <name>S-adenosyl-L-methionine</name>
        <dbReference type="ChEBI" id="CHEBI:59789"/>
    </ligand>
</feature>
<evidence type="ECO:0000256" key="4">
    <source>
        <dbReference type="ARBA" id="ARBA00022691"/>
    </source>
</evidence>
<protein>
    <recommendedName>
        <fullName evidence="5">Chemotaxis protein methyltransferase</fullName>
        <ecNumber evidence="5">2.1.1.80</ecNumber>
    </recommendedName>
</protein>
<feature type="binding site" evidence="6">
    <location>
        <position position="154"/>
    </location>
    <ligand>
        <name>S-adenosyl-L-methionine</name>
        <dbReference type="ChEBI" id="CHEBI:59789"/>
    </ligand>
</feature>
<keyword evidence="4 5" id="KW-0949">S-adenosyl-L-methionine</keyword>
<dbReference type="InterPro" id="IPR029063">
    <property type="entry name" value="SAM-dependent_MTases_sf"/>
</dbReference>
<sequence>MRNTAQAQAQQGFEFTDRDFDRLRELVYQHTGIRMADNRRDLIYGRLSRRLRALGLHSFGAYCRLIEDGQGDELEAFTNAVTTNLTAFFREAHHFDYLGKDLLPELLKKNRESRRIKIWSAGCSTGEEAYTVAMVLLENIPDIHNWDLRILATDLDSDVLAKASAGIYEQKNIRQVLGKRLQKWFQKGVGINEGKARVQPQVRELVTFRKLNLMHTWPMKGPFDLIFCRNVLIYFDKPTQKKLFERFAGILVNQGHLFIGHSESPMDLTDRFSLIGQSIYRKKH</sequence>
<dbReference type="PIRSF" id="PIRSF000410">
    <property type="entry name" value="CheR"/>
    <property type="match status" value="1"/>
</dbReference>
<dbReference type="AlphaFoldDB" id="A0A831WDY0"/>
<accession>A0A831WDY0</accession>
<dbReference type="InterPro" id="IPR000780">
    <property type="entry name" value="CheR_MeTrfase"/>
</dbReference>
<dbReference type="GO" id="GO:0008983">
    <property type="term" value="F:protein-glutamate O-methyltransferase activity"/>
    <property type="evidence" value="ECO:0007669"/>
    <property type="project" value="UniProtKB-EC"/>
</dbReference>
<dbReference type="Gene3D" id="1.10.155.10">
    <property type="entry name" value="Chemotaxis receptor methyltransferase CheR, N-terminal domain"/>
    <property type="match status" value="1"/>
</dbReference>
<dbReference type="PROSITE" id="PS50123">
    <property type="entry name" value="CHER"/>
    <property type="match status" value="1"/>
</dbReference>
<comment type="caution">
    <text evidence="8">The sequence shown here is derived from an EMBL/GenBank/DDBJ whole genome shotgun (WGS) entry which is preliminary data.</text>
</comment>
<evidence type="ECO:0000256" key="6">
    <source>
        <dbReference type="PIRSR" id="PIRSR000410-1"/>
    </source>
</evidence>
<dbReference type="EC" id="2.1.1.80" evidence="5"/>
<dbReference type="SMART" id="SM00138">
    <property type="entry name" value="MeTrc"/>
    <property type="match status" value="1"/>
</dbReference>